<name>A0A0X3P4P9_SCHSO</name>
<gene>
    <name evidence="1" type="primary">ILKAP</name>
    <name evidence="1" type="ORF">TR104650</name>
</gene>
<feature type="non-terminal residue" evidence="1">
    <location>
        <position position="100"/>
    </location>
</feature>
<dbReference type="AlphaFoldDB" id="A0A0X3P4P9"/>
<dbReference type="EMBL" id="GEEE01009249">
    <property type="protein sequence ID" value="JAP53976.1"/>
    <property type="molecule type" value="Transcribed_RNA"/>
</dbReference>
<dbReference type="EMBL" id="GEEE01015412">
    <property type="protein sequence ID" value="JAP47813.1"/>
    <property type="molecule type" value="Transcribed_RNA"/>
</dbReference>
<protein>
    <submittedName>
        <fullName evidence="1">Integrin-linked kinase-associated serine/threonine phosphatase 2C</fullName>
    </submittedName>
</protein>
<dbReference type="EMBL" id="GEEE01016356">
    <property type="protein sequence ID" value="JAP46869.1"/>
    <property type="molecule type" value="Transcribed_RNA"/>
</dbReference>
<evidence type="ECO:0000313" key="1">
    <source>
        <dbReference type="EMBL" id="JAP46869.1"/>
    </source>
</evidence>
<keyword evidence="1" id="KW-0401">Integrin</keyword>
<accession>A0A0X3P4P9</accession>
<keyword evidence="1" id="KW-0418">Kinase</keyword>
<dbReference type="GO" id="GO:0007229">
    <property type="term" value="P:integrin-mediated signaling pathway"/>
    <property type="evidence" value="ECO:0007669"/>
    <property type="project" value="UniProtKB-KW"/>
</dbReference>
<reference evidence="1" key="1">
    <citation type="submission" date="2016-01" db="EMBL/GenBank/DDBJ databases">
        <title>Reference transcriptome for the parasite Schistocephalus solidus: insights into the molecular evolution of parasitism.</title>
        <authorList>
            <person name="Hebert F.O."/>
            <person name="Grambauer S."/>
            <person name="Barber I."/>
            <person name="Landry C.R."/>
            <person name="Aubin-Horth N."/>
        </authorList>
    </citation>
    <scope>NUCLEOTIDE SEQUENCE</scope>
</reference>
<sequence length="100" mass="11082">MTLSHCSSLLTQSVNSWSPRPFSAYLATTSLASLSFFSILKPPMVHLLTLPLVRRLCTFAPCELQRQNLQYLLLLGLLCPNCSCPLDFICICASKKAYLG</sequence>
<dbReference type="GO" id="GO:0016301">
    <property type="term" value="F:kinase activity"/>
    <property type="evidence" value="ECO:0007669"/>
    <property type="project" value="UniProtKB-KW"/>
</dbReference>
<keyword evidence="1" id="KW-0808">Transferase</keyword>
<proteinExistence type="predicted"/>
<organism evidence="1">
    <name type="scientific">Schistocephalus solidus</name>
    <name type="common">Tapeworm</name>
    <dbReference type="NCBI Taxonomy" id="70667"/>
    <lineage>
        <taxon>Eukaryota</taxon>
        <taxon>Metazoa</taxon>
        <taxon>Spiralia</taxon>
        <taxon>Lophotrochozoa</taxon>
        <taxon>Platyhelminthes</taxon>
        <taxon>Cestoda</taxon>
        <taxon>Eucestoda</taxon>
        <taxon>Diphyllobothriidea</taxon>
        <taxon>Diphyllobothriidae</taxon>
        <taxon>Schistocephalus</taxon>
    </lineage>
</organism>
<dbReference type="EMBL" id="GEEE01021765">
    <property type="protein sequence ID" value="JAP41460.1"/>
    <property type="molecule type" value="Transcribed_RNA"/>
</dbReference>